<feature type="non-terminal residue" evidence="1">
    <location>
        <position position="144"/>
    </location>
</feature>
<sequence length="144" mass="15409">MTVFALLMVVPLAAQAPAGWDMRLDNSTNAADPDDVPEVTFPEVSDGFRVDTGPAVTLWDPDNTATGAYTLKGTFTLHEPSGHANYYGLVYGGGGLDGPRQNYLYFLVAQNGTFLVKHRAGDETTHDVQPRTEHAAVAMPGENG</sequence>
<name>A0A382DXR2_9ZZZZ</name>
<evidence type="ECO:0000313" key="1">
    <source>
        <dbReference type="EMBL" id="SVB43230.1"/>
    </source>
</evidence>
<proteinExistence type="predicted"/>
<organism evidence="1">
    <name type="scientific">marine metagenome</name>
    <dbReference type="NCBI Taxonomy" id="408172"/>
    <lineage>
        <taxon>unclassified sequences</taxon>
        <taxon>metagenomes</taxon>
        <taxon>ecological metagenomes</taxon>
    </lineage>
</organism>
<dbReference type="AlphaFoldDB" id="A0A382DXR2"/>
<protein>
    <submittedName>
        <fullName evidence="1">Uncharacterized protein</fullName>
    </submittedName>
</protein>
<reference evidence="1" key="1">
    <citation type="submission" date="2018-05" db="EMBL/GenBank/DDBJ databases">
        <authorList>
            <person name="Lanie J.A."/>
            <person name="Ng W.-L."/>
            <person name="Kazmierczak K.M."/>
            <person name="Andrzejewski T.M."/>
            <person name="Davidsen T.M."/>
            <person name="Wayne K.J."/>
            <person name="Tettelin H."/>
            <person name="Glass J.I."/>
            <person name="Rusch D."/>
            <person name="Podicherti R."/>
            <person name="Tsui H.-C.T."/>
            <person name="Winkler M.E."/>
        </authorList>
    </citation>
    <scope>NUCLEOTIDE SEQUENCE</scope>
</reference>
<gene>
    <name evidence="1" type="ORF">METZ01_LOCUS196084</name>
</gene>
<accession>A0A382DXR2</accession>
<dbReference type="EMBL" id="UINC01041658">
    <property type="protein sequence ID" value="SVB43230.1"/>
    <property type="molecule type" value="Genomic_DNA"/>
</dbReference>